<dbReference type="PANTHER" id="PTHR38248:SF2">
    <property type="entry name" value="FUNK1 11"/>
    <property type="match status" value="1"/>
</dbReference>
<dbReference type="Pfam" id="PF17667">
    <property type="entry name" value="Pkinase_fungal"/>
    <property type="match status" value="1"/>
</dbReference>
<sequence length="784" mass="88603">MDQSSTTPKPTPRKMNQRNPDALKAERTTVLSNLNRHTIEVNVTEFRQHYLPFRMGDSLYDSCIEKLRQNETIKDEKWSTFSSPPPSSGENEYFSKLKDVVASICDWFSKLDGQKATRTTAFTCQPFSKTDSEIAGSSFHLDGRFYQRQSTATSSNSSTRNSCDNVVPLEFKLKRDIENVEDNRRKLGGAVAHLMNNDPCRRHIYGMTIECHSVRLWFFSRSHCVKSSAFDLSSDLRPMIHFVLAMSFSTPEQLGFDPTISRIYGPNLTNCTSPRRMDVYYIYQVNGQCYRTIRLLCEYFPLSVPGRAARVWVVSKCNSSGVVTEAREYVSKDYWLDDGGGNEKEIQQQIFQCLENLRSTPSLIPSDKLPDDSEEKLELIEALKIYEQYFITIHDFQQISSTLDILRPYQCCGVVDSDLKPKQPFPPSITSTVRSANSTDNTLSWLATGTTIHENRKFVVKHQCRVVYSECLQTVAALRDFGDISAAMYDCVTAIQLLYLVGYIHCDISSGNVYYGRSEQDSEKIGKLSDLEYARPFQRPAESFAVDPKTGTQAFMSVEVKTQQYIWAPDPTLDISTTFRHHYLHDVESTFWLGLWLFTTRAAHSADPDIQKQANYVAELFLNDAFRRSIIQKSSYSPEIFGTIPNDKRPAVHQAFANFSLARSYHALSSGYEKEQLYRNGFKVAKEAFKALKQLGTLPCTNLFVTGPGKDGKSANTAEETSSSDTCTADTDDTLTSDREPNPVLQSGLTRGTLIVAKRKADDASVPENAERRKVPREDPFGGS</sequence>
<dbReference type="InterPro" id="IPR011009">
    <property type="entry name" value="Kinase-like_dom_sf"/>
</dbReference>
<dbReference type="SUPFAM" id="SSF56112">
    <property type="entry name" value="Protein kinase-like (PK-like)"/>
    <property type="match status" value="1"/>
</dbReference>
<gene>
    <name evidence="3" type="ORF">VKT23_019202</name>
</gene>
<feature type="compositionally biased region" description="Basic and acidic residues" evidence="1">
    <location>
        <begin position="759"/>
        <end position="784"/>
    </location>
</feature>
<dbReference type="PANTHER" id="PTHR38248">
    <property type="entry name" value="FUNK1 6"/>
    <property type="match status" value="1"/>
</dbReference>
<dbReference type="InterPro" id="IPR040976">
    <property type="entry name" value="Pkinase_fungal"/>
</dbReference>
<accession>A0ABR1IPA3</accession>
<evidence type="ECO:0000259" key="2">
    <source>
        <dbReference type="Pfam" id="PF17667"/>
    </source>
</evidence>
<evidence type="ECO:0000256" key="1">
    <source>
        <dbReference type="SAM" id="MobiDB-lite"/>
    </source>
</evidence>
<evidence type="ECO:0000313" key="3">
    <source>
        <dbReference type="EMBL" id="KAK7436354.1"/>
    </source>
</evidence>
<feature type="domain" description="Fungal-type protein kinase" evidence="2">
    <location>
        <begin position="142"/>
        <end position="597"/>
    </location>
</feature>
<organism evidence="3 4">
    <name type="scientific">Marasmiellus scandens</name>
    <dbReference type="NCBI Taxonomy" id="2682957"/>
    <lineage>
        <taxon>Eukaryota</taxon>
        <taxon>Fungi</taxon>
        <taxon>Dikarya</taxon>
        <taxon>Basidiomycota</taxon>
        <taxon>Agaricomycotina</taxon>
        <taxon>Agaricomycetes</taxon>
        <taxon>Agaricomycetidae</taxon>
        <taxon>Agaricales</taxon>
        <taxon>Marasmiineae</taxon>
        <taxon>Omphalotaceae</taxon>
        <taxon>Marasmiellus</taxon>
    </lineage>
</organism>
<comment type="caution">
    <text evidence="3">The sequence shown here is derived from an EMBL/GenBank/DDBJ whole genome shotgun (WGS) entry which is preliminary data.</text>
</comment>
<name>A0ABR1IPA3_9AGAR</name>
<feature type="region of interest" description="Disordered" evidence="1">
    <location>
        <begin position="1"/>
        <end position="22"/>
    </location>
</feature>
<feature type="compositionally biased region" description="Low complexity" evidence="1">
    <location>
        <begin position="717"/>
        <end position="729"/>
    </location>
</feature>
<feature type="region of interest" description="Disordered" evidence="1">
    <location>
        <begin position="706"/>
        <end position="784"/>
    </location>
</feature>
<protein>
    <recommendedName>
        <fullName evidence="2">Fungal-type protein kinase domain-containing protein</fullName>
    </recommendedName>
</protein>
<reference evidence="3 4" key="1">
    <citation type="submission" date="2024-01" db="EMBL/GenBank/DDBJ databases">
        <title>A draft genome for the cacao thread blight pathogen Marasmiellus scandens.</title>
        <authorList>
            <person name="Baruah I.K."/>
            <person name="Leung J."/>
            <person name="Bukari Y."/>
            <person name="Amoako-Attah I."/>
            <person name="Meinhardt L.W."/>
            <person name="Bailey B.A."/>
            <person name="Cohen S.P."/>
        </authorList>
    </citation>
    <scope>NUCLEOTIDE SEQUENCE [LARGE SCALE GENOMIC DNA]</scope>
    <source>
        <strain evidence="3 4">GH-19</strain>
    </source>
</reference>
<dbReference type="Gene3D" id="1.10.510.10">
    <property type="entry name" value="Transferase(Phosphotransferase) domain 1"/>
    <property type="match status" value="1"/>
</dbReference>
<dbReference type="Proteomes" id="UP001498398">
    <property type="component" value="Unassembled WGS sequence"/>
</dbReference>
<dbReference type="EMBL" id="JBANRG010000095">
    <property type="protein sequence ID" value="KAK7436354.1"/>
    <property type="molecule type" value="Genomic_DNA"/>
</dbReference>
<evidence type="ECO:0000313" key="4">
    <source>
        <dbReference type="Proteomes" id="UP001498398"/>
    </source>
</evidence>
<proteinExistence type="predicted"/>
<keyword evidence="4" id="KW-1185">Reference proteome</keyword>